<name>A0A2Y8ZVZ3_9MICO</name>
<evidence type="ECO:0000256" key="1">
    <source>
        <dbReference type="SAM" id="MobiDB-lite"/>
    </source>
</evidence>
<evidence type="ECO:0000313" key="4">
    <source>
        <dbReference type="Proteomes" id="UP000250028"/>
    </source>
</evidence>
<dbReference type="SUPFAM" id="SSF53756">
    <property type="entry name" value="UDP-Glycosyltransferase/glycogen phosphorylase"/>
    <property type="match status" value="1"/>
</dbReference>
<dbReference type="AlphaFoldDB" id="A0A2Y8ZVZ3"/>
<sequence>MIGFYVHHVGGGHVTRALQIAGELDVPVTGLSTLPRPHDWPGQWLQLPPDDSPGDNPGDPAAQADAGGALHFAPLRPGFRDRQRAIAQWVSAAAPRAVLVDVSVEVAALFRLLAVPVVVTAMPGDRNDRVHRLGYDLASAVIAPWPSAAHPGSAARGERTTYVGGISRFAGRYPDPGLRELRRGVVLWGSGGADLSVSQRNAMTTAMPGWDWVFATELPAERLWQELQQARVVVSHAGQGAIADLAIAGAPAVVVAADRPHGEQRATAQELRRLGLAIGVQRWPRDEDWPGLLSEAANLGGRRWSAWLGSGAAGAARVLREVAA</sequence>
<feature type="region of interest" description="Disordered" evidence="1">
    <location>
        <begin position="37"/>
        <end position="65"/>
    </location>
</feature>
<dbReference type="InterPro" id="IPR007235">
    <property type="entry name" value="Glyco_trans_28_C"/>
</dbReference>
<dbReference type="OrthoDB" id="9809594at2"/>
<dbReference type="GO" id="GO:0016758">
    <property type="term" value="F:hexosyltransferase activity"/>
    <property type="evidence" value="ECO:0007669"/>
    <property type="project" value="InterPro"/>
</dbReference>
<gene>
    <name evidence="3" type="ORF">SAMN04489750_3643</name>
</gene>
<protein>
    <submittedName>
        <fullName evidence="3">Glycosyltransferase family 28 C-terminal domain-containing protein</fullName>
    </submittedName>
</protein>
<accession>A0A2Y8ZVZ3</accession>
<dbReference type="EMBL" id="UESZ01000001">
    <property type="protein sequence ID" value="SSA36254.1"/>
    <property type="molecule type" value="Genomic_DNA"/>
</dbReference>
<proteinExistence type="predicted"/>
<keyword evidence="4" id="KW-1185">Reference proteome</keyword>
<keyword evidence="3" id="KW-0808">Transferase</keyword>
<dbReference type="Pfam" id="PF04101">
    <property type="entry name" value="Glyco_tran_28_C"/>
    <property type="match status" value="1"/>
</dbReference>
<reference evidence="4" key="1">
    <citation type="submission" date="2016-10" db="EMBL/GenBank/DDBJ databases">
        <authorList>
            <person name="Varghese N."/>
            <person name="Submissions S."/>
        </authorList>
    </citation>
    <scope>NUCLEOTIDE SEQUENCE [LARGE SCALE GENOMIC DNA]</scope>
    <source>
        <strain evidence="4">DSM 22951</strain>
    </source>
</reference>
<organism evidence="3 4">
    <name type="scientific">Branchiibius hedensis</name>
    <dbReference type="NCBI Taxonomy" id="672460"/>
    <lineage>
        <taxon>Bacteria</taxon>
        <taxon>Bacillati</taxon>
        <taxon>Actinomycetota</taxon>
        <taxon>Actinomycetes</taxon>
        <taxon>Micrococcales</taxon>
        <taxon>Dermacoccaceae</taxon>
        <taxon>Branchiibius</taxon>
    </lineage>
</organism>
<feature type="compositionally biased region" description="Low complexity" evidence="1">
    <location>
        <begin position="54"/>
        <end position="65"/>
    </location>
</feature>
<dbReference type="Proteomes" id="UP000250028">
    <property type="component" value="Unassembled WGS sequence"/>
</dbReference>
<evidence type="ECO:0000259" key="2">
    <source>
        <dbReference type="Pfam" id="PF04101"/>
    </source>
</evidence>
<feature type="domain" description="Glycosyl transferase family 28 C-terminal" evidence="2">
    <location>
        <begin position="226"/>
        <end position="281"/>
    </location>
</feature>
<dbReference type="Gene3D" id="3.40.50.2000">
    <property type="entry name" value="Glycogen Phosphorylase B"/>
    <property type="match status" value="1"/>
</dbReference>
<evidence type="ECO:0000313" key="3">
    <source>
        <dbReference type="EMBL" id="SSA36254.1"/>
    </source>
</evidence>